<dbReference type="RefSeq" id="WP_025791462.1">
    <property type="nucleotide sequence ID" value="NZ_CAUPFN010000004.1"/>
</dbReference>
<evidence type="ECO:0008006" key="4">
    <source>
        <dbReference type="Google" id="ProtNLM"/>
    </source>
</evidence>
<keyword evidence="1" id="KW-0732">Signal</keyword>
<accession>A0A930HYV3</accession>
<organism evidence="2 3">
    <name type="scientific">Prevotella histicola</name>
    <dbReference type="NCBI Taxonomy" id="470565"/>
    <lineage>
        <taxon>Bacteria</taxon>
        <taxon>Pseudomonadati</taxon>
        <taxon>Bacteroidota</taxon>
        <taxon>Bacteroidia</taxon>
        <taxon>Bacteroidales</taxon>
        <taxon>Prevotellaceae</taxon>
        <taxon>Prevotella</taxon>
    </lineage>
</organism>
<dbReference type="Pfam" id="PF20351">
    <property type="entry name" value="DUF6646"/>
    <property type="match status" value="1"/>
</dbReference>
<gene>
    <name evidence="2" type="ORF">HXN33_04015</name>
</gene>
<sequence length="177" mass="19426">MKVKCLFGKRNLLASLFMMACFLCVSQTSHAQAWDGEGDVKVYGGYANVGGKSGVEIGTDYAVTDYISLGGQVTYVHVKDREGEDYGFLSGYDLSFHCDYHWAELMKLPSVLDVYSGASIGLRTGALQVGLRYNFSETFGLYAQVKQNIFKTFGEDSDHPAVYKGKTALSLGMTITF</sequence>
<dbReference type="InterPro" id="IPR046588">
    <property type="entry name" value="DUF6646"/>
</dbReference>
<feature type="signal peptide" evidence="1">
    <location>
        <begin position="1"/>
        <end position="31"/>
    </location>
</feature>
<dbReference type="EMBL" id="JABZSQ010000050">
    <property type="protein sequence ID" value="MBF1414730.1"/>
    <property type="molecule type" value="Genomic_DNA"/>
</dbReference>
<dbReference type="PROSITE" id="PS51257">
    <property type="entry name" value="PROKAR_LIPOPROTEIN"/>
    <property type="match status" value="1"/>
</dbReference>
<dbReference type="AlphaFoldDB" id="A0A930HYV3"/>
<reference evidence="2" key="1">
    <citation type="submission" date="2020-04" db="EMBL/GenBank/DDBJ databases">
        <title>Deep metagenomics examines the oral microbiome during advanced dental caries in children, revealing novel taxa and co-occurrences with host molecules.</title>
        <authorList>
            <person name="Baker J.L."/>
            <person name="Morton J.T."/>
            <person name="Dinis M."/>
            <person name="Alvarez R."/>
            <person name="Tran N.C."/>
            <person name="Knight R."/>
            <person name="Edlund A."/>
        </authorList>
    </citation>
    <scope>NUCLEOTIDE SEQUENCE</scope>
    <source>
        <strain evidence="2">JCVI_25_bin.9</strain>
    </source>
</reference>
<proteinExistence type="predicted"/>
<evidence type="ECO:0000256" key="1">
    <source>
        <dbReference type="SAM" id="SignalP"/>
    </source>
</evidence>
<comment type="caution">
    <text evidence="2">The sequence shown here is derived from an EMBL/GenBank/DDBJ whole genome shotgun (WGS) entry which is preliminary data.</text>
</comment>
<evidence type="ECO:0000313" key="3">
    <source>
        <dbReference type="Proteomes" id="UP000757461"/>
    </source>
</evidence>
<dbReference type="Proteomes" id="UP000757461">
    <property type="component" value="Unassembled WGS sequence"/>
</dbReference>
<name>A0A930HYV3_9BACT</name>
<feature type="chain" id="PRO_5036898436" description="Outer membrane protein beta-barrel domain-containing protein" evidence="1">
    <location>
        <begin position="32"/>
        <end position="177"/>
    </location>
</feature>
<evidence type="ECO:0000313" key="2">
    <source>
        <dbReference type="EMBL" id="MBF1414730.1"/>
    </source>
</evidence>
<protein>
    <recommendedName>
        <fullName evidence="4">Outer membrane protein beta-barrel domain-containing protein</fullName>
    </recommendedName>
</protein>